<evidence type="ECO:0000313" key="1">
    <source>
        <dbReference type="EMBL" id="ARU05218.1"/>
    </source>
</evidence>
<proteinExistence type="predicted"/>
<dbReference type="AlphaFoldDB" id="A0A1Y0EP31"/>
<sequence>MTRPTWLTVLLLAVLALAATAWWTRWLDPHVPPLAGWREQAQRSAMGAALSPEPEASWVTTPGRSKADCLRHSQGELNPAFVLCRSGKRELVRVARDGSRTVLRTEPLPEPQGLFRP</sequence>
<dbReference type="Proteomes" id="UP000196138">
    <property type="component" value="Chromosome"/>
</dbReference>
<dbReference type="RefSeq" id="WP_087281157.1">
    <property type="nucleotide sequence ID" value="NZ_CP021455.1"/>
</dbReference>
<dbReference type="KEGG" id="cser:CCO03_11465"/>
<protein>
    <submittedName>
        <fullName evidence="1">Uncharacterized protein</fullName>
    </submittedName>
</protein>
<organism evidence="1 2">
    <name type="scientific">Comamonas serinivorans</name>
    <dbReference type="NCBI Taxonomy" id="1082851"/>
    <lineage>
        <taxon>Bacteria</taxon>
        <taxon>Pseudomonadati</taxon>
        <taxon>Pseudomonadota</taxon>
        <taxon>Betaproteobacteria</taxon>
        <taxon>Burkholderiales</taxon>
        <taxon>Comamonadaceae</taxon>
        <taxon>Comamonas</taxon>
    </lineage>
</organism>
<dbReference type="EMBL" id="CP021455">
    <property type="protein sequence ID" value="ARU05218.1"/>
    <property type="molecule type" value="Genomic_DNA"/>
</dbReference>
<keyword evidence="2" id="KW-1185">Reference proteome</keyword>
<evidence type="ECO:0000313" key="2">
    <source>
        <dbReference type="Proteomes" id="UP000196138"/>
    </source>
</evidence>
<name>A0A1Y0EP31_9BURK</name>
<gene>
    <name evidence="1" type="ORF">CCO03_11465</name>
</gene>
<reference evidence="1 2" key="1">
    <citation type="submission" date="2017-05" db="EMBL/GenBank/DDBJ databases">
        <authorList>
            <person name="Song R."/>
            <person name="Chenine A.L."/>
            <person name="Ruprecht R.M."/>
        </authorList>
    </citation>
    <scope>NUCLEOTIDE SEQUENCE [LARGE SCALE GENOMIC DNA]</scope>
    <source>
        <strain evidence="1 2">DSM 26136</strain>
    </source>
</reference>
<dbReference type="OrthoDB" id="8911175at2"/>
<accession>A0A1Y0EP31</accession>